<accession>A0A645DST8</accession>
<sequence>MRQQLPLLAGIVLCERAGIGLSAEDTLAAAKLEILMLSPEEQKRFLLACRRAGVDSEALLRKNAFRIDRQFQNAIRQWYRKEFSDEATVSDEQVRDWYFRHQDRFLTVEIEPDAVFVLPDTPDAPVQAVAWLKQGMPAAAVRKKFPEAATDESIRSALLSTAAANRPEAGFALYRGDGFQVMTRAGAVRKTYCKLTPELTEAIRNVLYDALARARLAERLEAETARYELIFF</sequence>
<comment type="caution">
    <text evidence="1">The sequence shown here is derived from an EMBL/GenBank/DDBJ whole genome shotgun (WGS) entry which is preliminary data.</text>
</comment>
<gene>
    <name evidence="1" type="ORF">SDC9_139516</name>
</gene>
<organism evidence="1">
    <name type="scientific">bioreactor metagenome</name>
    <dbReference type="NCBI Taxonomy" id="1076179"/>
    <lineage>
        <taxon>unclassified sequences</taxon>
        <taxon>metagenomes</taxon>
        <taxon>ecological metagenomes</taxon>
    </lineage>
</organism>
<dbReference type="EMBL" id="VSSQ01039331">
    <property type="protein sequence ID" value="MPM92381.1"/>
    <property type="molecule type" value="Genomic_DNA"/>
</dbReference>
<protein>
    <submittedName>
        <fullName evidence="1">Uncharacterized protein</fullName>
    </submittedName>
</protein>
<dbReference type="AlphaFoldDB" id="A0A645DST8"/>
<reference evidence="1" key="1">
    <citation type="submission" date="2019-08" db="EMBL/GenBank/DDBJ databases">
        <authorList>
            <person name="Kucharzyk K."/>
            <person name="Murdoch R.W."/>
            <person name="Higgins S."/>
            <person name="Loffler F."/>
        </authorList>
    </citation>
    <scope>NUCLEOTIDE SEQUENCE</scope>
</reference>
<name>A0A645DST8_9ZZZZ</name>
<evidence type="ECO:0000313" key="1">
    <source>
        <dbReference type="EMBL" id="MPM92381.1"/>
    </source>
</evidence>
<proteinExistence type="predicted"/>